<reference evidence="1" key="1">
    <citation type="submission" date="2022-04" db="EMBL/GenBank/DDBJ databases">
        <title>Genome of the entomopathogenic fungus Entomophthora muscae.</title>
        <authorList>
            <person name="Elya C."/>
            <person name="Lovett B.R."/>
            <person name="Lee E."/>
            <person name="Macias A.M."/>
            <person name="Hajek A.E."/>
            <person name="De Bivort B.L."/>
            <person name="Kasson M.T."/>
            <person name="De Fine Licht H.H."/>
            <person name="Stajich J.E."/>
        </authorList>
    </citation>
    <scope>NUCLEOTIDE SEQUENCE</scope>
    <source>
        <strain evidence="1">Berkeley</strain>
    </source>
</reference>
<sequence>MKFSLVFSGLVLACVPVVRREIRELSPQELRKLTNAINQLHKQGKYEEFTKTHLDNQDFSHEMPEFLPWHRYFIRKFEMALQEIDPSVSLPYWDWSLDSQAPHLSKVLTPSLYGSNGKKGKCVQDGPFANWQLKIPDKHCLRRDFDRGTNIQPFGYPEEINLFLNEPRFSDFSRLIEDKHAYPHLFIGGDRGDLTYMWSPNDPIFYLHHTFMDLLWSKWQERHPNSNPYEGERYNMKKTPGDKFTPWKNITVKSTFDTKNNFYCYTYPKYPRPIFAASATKAHKKIVKKSLNTNPFFNGFLKNSTIIPALDLLRGKVADSLKTKITVKSKQELRVAGPFTDQWIKNLNLTFDEFRKNSDKSILLAQLLNQLEGFESLASFRNHFN</sequence>
<dbReference type="Proteomes" id="UP001165960">
    <property type="component" value="Unassembled WGS sequence"/>
</dbReference>
<gene>
    <name evidence="1" type="ORF">DSO57_1019310</name>
</gene>
<name>A0ACC2RV68_9FUNG</name>
<evidence type="ECO:0000313" key="1">
    <source>
        <dbReference type="EMBL" id="KAJ9053959.1"/>
    </source>
</evidence>
<organism evidence="1 2">
    <name type="scientific">Entomophthora muscae</name>
    <dbReference type="NCBI Taxonomy" id="34485"/>
    <lineage>
        <taxon>Eukaryota</taxon>
        <taxon>Fungi</taxon>
        <taxon>Fungi incertae sedis</taxon>
        <taxon>Zoopagomycota</taxon>
        <taxon>Entomophthoromycotina</taxon>
        <taxon>Entomophthoromycetes</taxon>
        <taxon>Entomophthorales</taxon>
        <taxon>Entomophthoraceae</taxon>
        <taxon>Entomophthora</taxon>
    </lineage>
</organism>
<dbReference type="EMBL" id="QTSX02006476">
    <property type="protein sequence ID" value="KAJ9053959.1"/>
    <property type="molecule type" value="Genomic_DNA"/>
</dbReference>
<comment type="caution">
    <text evidence="1">The sequence shown here is derived from an EMBL/GenBank/DDBJ whole genome shotgun (WGS) entry which is preliminary data.</text>
</comment>
<accession>A0ACC2RV68</accession>
<keyword evidence="2" id="KW-1185">Reference proteome</keyword>
<proteinExistence type="predicted"/>
<evidence type="ECO:0000313" key="2">
    <source>
        <dbReference type="Proteomes" id="UP001165960"/>
    </source>
</evidence>
<protein>
    <submittedName>
        <fullName evidence="1">Uncharacterized protein</fullName>
    </submittedName>
</protein>